<dbReference type="GO" id="GO:0002223">
    <property type="term" value="P:stimulatory C-type lectin receptor signaling pathway"/>
    <property type="evidence" value="ECO:0007669"/>
    <property type="project" value="TreeGrafter"/>
</dbReference>
<dbReference type="InterPro" id="IPR050919">
    <property type="entry name" value="NKG2/CD94_NK_receptors"/>
</dbReference>
<name>A0A643AUV1_BALPH</name>
<sequence>CSCDLCSTHWIGFGNSSYHLSNQPKTWAESHAPCTELNSHLLKIDIKEELILANGEPWLSIY</sequence>
<dbReference type="PANTHER" id="PTHR22800">
    <property type="entry name" value="C-TYPE LECTIN PROTEINS"/>
    <property type="match status" value="1"/>
</dbReference>
<keyword evidence="2" id="KW-0812">Transmembrane</keyword>
<reference evidence="6 7" key="1">
    <citation type="journal article" date="2019" name="PLoS ONE">
        <title>Genomic analyses reveal an absence of contemporary introgressive admixture between fin whales and blue whales, despite known hybrids.</title>
        <authorList>
            <person name="Westbury M.V."/>
            <person name="Petersen B."/>
            <person name="Lorenzen E.D."/>
        </authorList>
    </citation>
    <scope>NUCLEOTIDE SEQUENCE [LARGE SCALE GENOMIC DNA]</scope>
    <source>
        <strain evidence="6">FinWhale-01</strain>
    </source>
</reference>
<keyword evidence="4" id="KW-1133">Transmembrane helix</keyword>
<dbReference type="Gene3D" id="3.10.100.10">
    <property type="entry name" value="Mannose-Binding Protein A, subunit A"/>
    <property type="match status" value="1"/>
</dbReference>
<evidence type="ECO:0000256" key="1">
    <source>
        <dbReference type="ARBA" id="ARBA00004606"/>
    </source>
</evidence>
<dbReference type="OrthoDB" id="7357196at2759"/>
<organism evidence="6 7">
    <name type="scientific">Balaenoptera physalus</name>
    <name type="common">Fin whale</name>
    <name type="synonym">Balaena physalus</name>
    <dbReference type="NCBI Taxonomy" id="9770"/>
    <lineage>
        <taxon>Eukaryota</taxon>
        <taxon>Metazoa</taxon>
        <taxon>Chordata</taxon>
        <taxon>Craniata</taxon>
        <taxon>Vertebrata</taxon>
        <taxon>Euteleostomi</taxon>
        <taxon>Mammalia</taxon>
        <taxon>Eutheria</taxon>
        <taxon>Laurasiatheria</taxon>
        <taxon>Artiodactyla</taxon>
        <taxon>Whippomorpha</taxon>
        <taxon>Cetacea</taxon>
        <taxon>Mysticeti</taxon>
        <taxon>Balaenopteridae</taxon>
        <taxon>Balaenoptera</taxon>
    </lineage>
</organism>
<dbReference type="EMBL" id="SGJD01034438">
    <property type="protein sequence ID" value="KAB0355526.1"/>
    <property type="molecule type" value="Genomic_DNA"/>
</dbReference>
<keyword evidence="7" id="KW-1185">Reference proteome</keyword>
<comment type="subcellular location">
    <subcellularLocation>
        <location evidence="1">Membrane</location>
        <topology evidence="1">Single-pass type II membrane protein</topology>
    </subcellularLocation>
</comment>
<gene>
    <name evidence="6" type="ORF">E2I00_014956</name>
</gene>
<dbReference type="Proteomes" id="UP000437017">
    <property type="component" value="Unassembled WGS sequence"/>
</dbReference>
<keyword evidence="3" id="KW-0735">Signal-anchor</keyword>
<evidence type="ECO:0000313" key="7">
    <source>
        <dbReference type="Proteomes" id="UP000437017"/>
    </source>
</evidence>
<dbReference type="InterPro" id="IPR016186">
    <property type="entry name" value="C-type_lectin-like/link_sf"/>
</dbReference>
<dbReference type="GO" id="GO:0016020">
    <property type="term" value="C:membrane"/>
    <property type="evidence" value="ECO:0007669"/>
    <property type="project" value="UniProtKB-SubCell"/>
</dbReference>
<dbReference type="GO" id="GO:0045954">
    <property type="term" value="P:positive regulation of natural killer cell mediated cytotoxicity"/>
    <property type="evidence" value="ECO:0007669"/>
    <property type="project" value="TreeGrafter"/>
</dbReference>
<proteinExistence type="predicted"/>
<evidence type="ECO:0000256" key="5">
    <source>
        <dbReference type="ARBA" id="ARBA00023136"/>
    </source>
</evidence>
<dbReference type="AlphaFoldDB" id="A0A643AUV1"/>
<evidence type="ECO:0008006" key="8">
    <source>
        <dbReference type="Google" id="ProtNLM"/>
    </source>
</evidence>
<evidence type="ECO:0000256" key="2">
    <source>
        <dbReference type="ARBA" id="ARBA00022692"/>
    </source>
</evidence>
<dbReference type="SUPFAM" id="SSF56436">
    <property type="entry name" value="C-type lectin-like"/>
    <property type="match status" value="1"/>
</dbReference>
<comment type="caution">
    <text evidence="6">The sequence shown here is derived from an EMBL/GenBank/DDBJ whole genome shotgun (WGS) entry which is preliminary data.</text>
</comment>
<accession>A0A643AUV1</accession>
<keyword evidence="5" id="KW-0472">Membrane</keyword>
<protein>
    <recommendedName>
        <fullName evidence="8">C-type lectin domain-containing protein</fullName>
    </recommendedName>
</protein>
<evidence type="ECO:0000256" key="3">
    <source>
        <dbReference type="ARBA" id="ARBA00022968"/>
    </source>
</evidence>
<dbReference type="PANTHER" id="PTHR22800:SF250">
    <property type="entry name" value="KILLER CELL LECTIN-LIKE RECEPTOR SUBFAMILY I MEMBER 1"/>
    <property type="match status" value="1"/>
</dbReference>
<feature type="non-terminal residue" evidence="6">
    <location>
        <position position="1"/>
    </location>
</feature>
<evidence type="ECO:0000256" key="4">
    <source>
        <dbReference type="ARBA" id="ARBA00022989"/>
    </source>
</evidence>
<dbReference type="InterPro" id="IPR016187">
    <property type="entry name" value="CTDL_fold"/>
</dbReference>
<evidence type="ECO:0000313" key="6">
    <source>
        <dbReference type="EMBL" id="KAB0355526.1"/>
    </source>
</evidence>